<evidence type="ECO:0000256" key="9">
    <source>
        <dbReference type="ARBA" id="ARBA00023136"/>
    </source>
</evidence>
<proteinExistence type="predicted"/>
<evidence type="ECO:0000313" key="11">
    <source>
        <dbReference type="EMBL" id="KOX71101.1"/>
    </source>
</evidence>
<dbReference type="OrthoDB" id="10067964at2759"/>
<dbReference type="GO" id="GO:0006898">
    <property type="term" value="P:receptor-mediated endocytosis"/>
    <property type="evidence" value="ECO:0007669"/>
    <property type="project" value="TreeGrafter"/>
</dbReference>
<dbReference type="Pfam" id="PF14828">
    <property type="entry name" value="Amnionless"/>
    <property type="match status" value="1"/>
</dbReference>
<reference evidence="11 12" key="1">
    <citation type="submission" date="2015-07" db="EMBL/GenBank/DDBJ databases">
        <title>The genome of Melipona quadrifasciata.</title>
        <authorList>
            <person name="Pan H."/>
            <person name="Kapheim K."/>
        </authorList>
    </citation>
    <scope>NUCLEOTIDE SEQUENCE [LARGE SCALE GENOMIC DNA]</scope>
    <source>
        <strain evidence="11">0111107301</strain>
        <tissue evidence="11">Whole body</tissue>
    </source>
</reference>
<evidence type="ECO:0000256" key="10">
    <source>
        <dbReference type="SAM" id="Phobius"/>
    </source>
</evidence>
<evidence type="ECO:0000256" key="3">
    <source>
        <dbReference type="ARBA" id="ARBA00022448"/>
    </source>
</evidence>
<dbReference type="STRING" id="166423.A0A0N1ITC1"/>
<keyword evidence="4" id="KW-1003">Cell membrane</keyword>
<dbReference type="EMBL" id="KQ435847">
    <property type="protein sequence ID" value="KOX71101.1"/>
    <property type="molecule type" value="Genomic_DNA"/>
</dbReference>
<comment type="subcellular location">
    <subcellularLocation>
        <location evidence="1">Cell membrane</location>
        <topology evidence="1">Single-pass type I membrane protein</topology>
    </subcellularLocation>
</comment>
<evidence type="ECO:0000256" key="7">
    <source>
        <dbReference type="ARBA" id="ARBA00022927"/>
    </source>
</evidence>
<dbReference type="PANTHER" id="PTHR14995">
    <property type="entry name" value="AMNIONLESS"/>
    <property type="match status" value="1"/>
</dbReference>
<dbReference type="GO" id="GO:0015031">
    <property type="term" value="P:protein transport"/>
    <property type="evidence" value="ECO:0007669"/>
    <property type="project" value="UniProtKB-KW"/>
</dbReference>
<evidence type="ECO:0000256" key="4">
    <source>
        <dbReference type="ARBA" id="ARBA00022475"/>
    </source>
</evidence>
<keyword evidence="12" id="KW-1185">Reference proteome</keyword>
<evidence type="ECO:0000256" key="5">
    <source>
        <dbReference type="ARBA" id="ARBA00022692"/>
    </source>
</evidence>
<dbReference type="InterPro" id="IPR026112">
    <property type="entry name" value="AMN"/>
</dbReference>
<gene>
    <name evidence="11" type="ORF">WN51_04636</name>
</gene>
<evidence type="ECO:0000256" key="2">
    <source>
        <dbReference type="ARBA" id="ARBA00021200"/>
    </source>
</evidence>
<keyword evidence="3" id="KW-0813">Transport</keyword>
<accession>A0A0N1ITC1</accession>
<dbReference type="Proteomes" id="UP000053105">
    <property type="component" value="Unassembled WGS sequence"/>
</dbReference>
<evidence type="ECO:0000256" key="6">
    <source>
        <dbReference type="ARBA" id="ARBA00022729"/>
    </source>
</evidence>
<evidence type="ECO:0000313" key="12">
    <source>
        <dbReference type="Proteomes" id="UP000053105"/>
    </source>
</evidence>
<dbReference type="GO" id="GO:0016324">
    <property type="term" value="C:apical plasma membrane"/>
    <property type="evidence" value="ECO:0007669"/>
    <property type="project" value="TreeGrafter"/>
</dbReference>
<protein>
    <recommendedName>
        <fullName evidence="2">Protein amnionless</fullName>
    </recommendedName>
</protein>
<name>A0A0N1ITC1_9HYME</name>
<dbReference type="GO" id="GO:0030139">
    <property type="term" value="C:endocytic vesicle"/>
    <property type="evidence" value="ECO:0007669"/>
    <property type="project" value="TreeGrafter"/>
</dbReference>
<evidence type="ECO:0000256" key="8">
    <source>
        <dbReference type="ARBA" id="ARBA00022989"/>
    </source>
</evidence>
<evidence type="ECO:0000256" key="1">
    <source>
        <dbReference type="ARBA" id="ARBA00004251"/>
    </source>
</evidence>
<keyword evidence="8 10" id="KW-1133">Transmembrane helix</keyword>
<sequence length="658" mass="74756">MSPNESDQSHLDLLSPTASEFDASELIQEGTKFGTMRIDPSLLTTSLSLLYLIGVAEKTVLAIEESPASPMNLQHYNTMLNSMGFDDPLPEKRAYTYVSEYKRLPVYNFGIGKRWVDANDNKRGREYSFGLGKRRQYSFGLGKRNDNADYPVRLNLDYLPVDNLAYYTQENLDDFLEEKRGKPYSFGLGKRAVHANVGQPIGSKRPNDLLSQRYHFGLGKRMPEDEEDSFKSDIMESVVTRGENRKIRAFLQFLLMAKAASGVEKHWLPDLEWETPENWVGKRIPELDSHVTFPLDMRHAAGIGRLNDLRLSGVDLARSGILALPINGRLQLSEPAGGSPKKVSEWSRSGHLFWADPQNWKGSSIAAPHLEQVPCRQDDIVLPSGNRTFSVLLPARSIEVRSVRTADERQPYRAWQWADMDRRRDFEKGIFTVKYADYSCEKCPCQDDPNGYYLEEICAIERPKCGFTPCEYPLWVEGHCCRYCGGRVSLTKKASLSMVRTAMDEALEGYAGKLAWHVRRTWNGLVEVLIKKRDDYSEIDILEATEDAKKALLKISELVLSRIKSLVTFALYSDEIPSLSSLGQHHSMILYHHTVNINIEILSTEVTGAALQDNRLTVTLVLLLATPVIFLLFLFLVFLYFGYSHRQFLDRVINAEVN</sequence>
<keyword evidence="6" id="KW-0732">Signal</keyword>
<keyword evidence="7" id="KW-0653">Protein transport</keyword>
<feature type="transmembrane region" description="Helical" evidence="10">
    <location>
        <begin position="620"/>
        <end position="641"/>
    </location>
</feature>
<dbReference type="PANTHER" id="PTHR14995:SF2">
    <property type="entry name" value="PROTEIN AMNIONLESS"/>
    <property type="match status" value="1"/>
</dbReference>
<keyword evidence="9 10" id="KW-0472">Membrane</keyword>
<dbReference type="AlphaFoldDB" id="A0A0N1ITC1"/>
<organism evidence="11 12">
    <name type="scientific">Melipona quadrifasciata</name>
    <dbReference type="NCBI Taxonomy" id="166423"/>
    <lineage>
        <taxon>Eukaryota</taxon>
        <taxon>Metazoa</taxon>
        <taxon>Ecdysozoa</taxon>
        <taxon>Arthropoda</taxon>
        <taxon>Hexapoda</taxon>
        <taxon>Insecta</taxon>
        <taxon>Pterygota</taxon>
        <taxon>Neoptera</taxon>
        <taxon>Endopterygota</taxon>
        <taxon>Hymenoptera</taxon>
        <taxon>Apocrita</taxon>
        <taxon>Aculeata</taxon>
        <taxon>Apoidea</taxon>
        <taxon>Anthophila</taxon>
        <taxon>Apidae</taxon>
        <taxon>Melipona</taxon>
    </lineage>
</organism>
<keyword evidence="5 10" id="KW-0812">Transmembrane</keyword>